<comment type="caution">
    <text evidence="2">The sequence shown here is derived from an EMBL/GenBank/DDBJ whole genome shotgun (WGS) entry which is preliminary data.</text>
</comment>
<evidence type="ECO:0000256" key="1">
    <source>
        <dbReference type="SAM" id="MobiDB-lite"/>
    </source>
</evidence>
<accession>A0ABT8K825</accession>
<dbReference type="RefSeq" id="WP_301212775.1">
    <property type="nucleotide sequence ID" value="NZ_JAROCF010000001.1"/>
</dbReference>
<reference evidence="2" key="1">
    <citation type="submission" date="2023-06" db="EMBL/GenBank/DDBJ databases">
        <title>MT1 and MT2 Draft Genomes of Novel Species.</title>
        <authorList>
            <person name="Venkateswaran K."/>
        </authorList>
    </citation>
    <scope>NUCLEOTIDE SEQUENCE</scope>
    <source>
        <strain evidence="2">F6_8S_P_1B</strain>
    </source>
</reference>
<evidence type="ECO:0000313" key="2">
    <source>
        <dbReference type="EMBL" id="MDN4613317.1"/>
    </source>
</evidence>
<feature type="region of interest" description="Disordered" evidence="1">
    <location>
        <begin position="190"/>
        <end position="219"/>
    </location>
</feature>
<gene>
    <name evidence="2" type="ORF">P5G50_02525</name>
</gene>
<keyword evidence="3" id="KW-1185">Reference proteome</keyword>
<organism evidence="2 3">
    <name type="scientific">Leifsonia williamsii</name>
    <dbReference type="NCBI Taxonomy" id="3035919"/>
    <lineage>
        <taxon>Bacteria</taxon>
        <taxon>Bacillati</taxon>
        <taxon>Actinomycetota</taxon>
        <taxon>Actinomycetes</taxon>
        <taxon>Micrococcales</taxon>
        <taxon>Microbacteriaceae</taxon>
        <taxon>Leifsonia</taxon>
    </lineage>
</organism>
<name>A0ABT8K825_9MICO</name>
<protein>
    <recommendedName>
        <fullName evidence="4">C2H2-type domain-containing protein</fullName>
    </recommendedName>
</protein>
<sequence>MREAPPGVMEATAVLILISDGPSGGTAIVLRRPEAPAFVVMGDDTEEGFARLRRGAIAYGMPETYQALPRDMIRHGHVLHVRDDHRLGRVDKHGTIFGTSPDLKLWIPLDDDGRPFERMRVPIPSLERPAYLEFAFAGRGSDDALLYELDGEARNGDGYLCPYCGRLTEKKEPHTAQHGVAGHLHAGVSAGHEEGDVREPAPLTGPIELGGHPGTGSRL</sequence>
<proteinExistence type="predicted"/>
<evidence type="ECO:0008006" key="4">
    <source>
        <dbReference type="Google" id="ProtNLM"/>
    </source>
</evidence>
<evidence type="ECO:0000313" key="3">
    <source>
        <dbReference type="Proteomes" id="UP001174208"/>
    </source>
</evidence>
<dbReference type="EMBL" id="JAROCF010000001">
    <property type="protein sequence ID" value="MDN4613317.1"/>
    <property type="molecule type" value="Genomic_DNA"/>
</dbReference>
<dbReference type="Proteomes" id="UP001174208">
    <property type="component" value="Unassembled WGS sequence"/>
</dbReference>